<evidence type="ECO:0000313" key="2">
    <source>
        <dbReference type="Proteomes" id="UP000056322"/>
    </source>
</evidence>
<dbReference type="STRING" id="1581680.BN1209_1703"/>
<protein>
    <submittedName>
        <fullName evidence="1">Uncharacterized protein</fullName>
    </submittedName>
</protein>
<evidence type="ECO:0000313" key="1">
    <source>
        <dbReference type="EMBL" id="CEN56740.1"/>
    </source>
</evidence>
<accession>A0A0B7J065</accession>
<gene>
    <name evidence="1" type="ORF">BN1209_1703</name>
</gene>
<dbReference type="RefSeq" id="WP_269446853.1">
    <property type="nucleotide sequence ID" value="NZ_LN794158.1"/>
</dbReference>
<dbReference type="HOGENOM" id="CLU_3235870_0_0_4"/>
<reference evidence="2" key="1">
    <citation type="submission" date="2014-12" db="EMBL/GenBank/DDBJ databases">
        <authorList>
            <person name="Salcher M.M."/>
        </authorList>
    </citation>
    <scope>NUCLEOTIDE SEQUENCE [LARGE SCALE GENOMIC DNA]</scope>
    <source>
        <strain evidence="2">MMS-10A-171</strain>
    </source>
</reference>
<dbReference type="EMBL" id="LN794158">
    <property type="protein sequence ID" value="CEN56740.1"/>
    <property type="molecule type" value="Genomic_DNA"/>
</dbReference>
<keyword evidence="2" id="KW-1185">Reference proteome</keyword>
<proteinExistence type="predicted"/>
<organism evidence="1 2">
    <name type="scientific">Candidatus Methylopumilus turicensis</name>
    <dbReference type="NCBI Taxonomy" id="1581680"/>
    <lineage>
        <taxon>Bacteria</taxon>
        <taxon>Pseudomonadati</taxon>
        <taxon>Pseudomonadota</taxon>
        <taxon>Betaproteobacteria</taxon>
        <taxon>Nitrosomonadales</taxon>
        <taxon>Methylophilaceae</taxon>
        <taxon>Candidatus Methylopumilus</taxon>
    </lineage>
</organism>
<dbReference type="AlphaFoldDB" id="A0A0B7J065"/>
<name>A0A0B7J065_9PROT</name>
<sequence length="43" mass="4553">MLTKVLIANRGDQPAKAGAAAKPNCLYVEDKAGDLAEGVQYVY</sequence>
<dbReference type="Proteomes" id="UP000056322">
    <property type="component" value="Chromosome 1"/>
</dbReference>
<dbReference type="KEGG" id="mbac:BN1209_1703"/>